<protein>
    <submittedName>
        <fullName evidence="1">Uncharacterized protein</fullName>
    </submittedName>
</protein>
<reference evidence="1" key="1">
    <citation type="submission" date="2021-08" db="EMBL/GenBank/DDBJ databases">
        <title>WGS assembly of Ceratopteris richardii.</title>
        <authorList>
            <person name="Marchant D.B."/>
            <person name="Chen G."/>
            <person name="Jenkins J."/>
            <person name="Shu S."/>
            <person name="Leebens-Mack J."/>
            <person name="Grimwood J."/>
            <person name="Schmutz J."/>
            <person name="Soltis P."/>
            <person name="Soltis D."/>
            <person name="Chen Z.-H."/>
        </authorList>
    </citation>
    <scope>NUCLEOTIDE SEQUENCE</scope>
    <source>
        <strain evidence="1">Whitten #5841</strain>
        <tissue evidence="1">Leaf</tissue>
    </source>
</reference>
<accession>A0A8T2UDT5</accession>
<dbReference type="Proteomes" id="UP000825935">
    <property type="component" value="Chromosome 7"/>
</dbReference>
<evidence type="ECO:0000313" key="2">
    <source>
        <dbReference type="Proteomes" id="UP000825935"/>
    </source>
</evidence>
<gene>
    <name evidence="1" type="ORF">KP509_07G077800</name>
</gene>
<name>A0A8T2UDT5_CERRI</name>
<evidence type="ECO:0000313" key="1">
    <source>
        <dbReference type="EMBL" id="KAH7433612.1"/>
    </source>
</evidence>
<keyword evidence="2" id="KW-1185">Reference proteome</keyword>
<organism evidence="1 2">
    <name type="scientific">Ceratopteris richardii</name>
    <name type="common">Triangle waterfern</name>
    <dbReference type="NCBI Taxonomy" id="49495"/>
    <lineage>
        <taxon>Eukaryota</taxon>
        <taxon>Viridiplantae</taxon>
        <taxon>Streptophyta</taxon>
        <taxon>Embryophyta</taxon>
        <taxon>Tracheophyta</taxon>
        <taxon>Polypodiopsida</taxon>
        <taxon>Polypodiidae</taxon>
        <taxon>Polypodiales</taxon>
        <taxon>Pteridineae</taxon>
        <taxon>Pteridaceae</taxon>
        <taxon>Parkerioideae</taxon>
        <taxon>Ceratopteris</taxon>
    </lineage>
</organism>
<dbReference type="EMBL" id="CM035412">
    <property type="protein sequence ID" value="KAH7433612.1"/>
    <property type="molecule type" value="Genomic_DNA"/>
</dbReference>
<proteinExistence type="predicted"/>
<comment type="caution">
    <text evidence="1">The sequence shown here is derived from an EMBL/GenBank/DDBJ whole genome shotgun (WGS) entry which is preliminary data.</text>
</comment>
<sequence>MSLISVSQLQESRCYAFLGEHHFQLRLGQLTLVRGARIWHRYPLQVLHVRDSLVSVGVQPYVRCETRHVSFFLPTDRSMDILDAHVWHDSDAQMDAHIGHVSDAHDAYVEHSLVDHVDALIEHTSDDQLDALEHDMDAHVEHCDDTQLELDHQFDLCVDVLQLAHAEHDDTLGVVEHDSSDGTQCM</sequence>
<dbReference type="AlphaFoldDB" id="A0A8T2UDT5"/>